<dbReference type="Gene3D" id="1.10.8.60">
    <property type="match status" value="1"/>
</dbReference>
<dbReference type="InterPro" id="IPR003959">
    <property type="entry name" value="ATPase_AAA_core"/>
</dbReference>
<keyword evidence="3" id="KW-0143">Chaperone</keyword>
<feature type="domain" description="AAA+ ATPase" evidence="5">
    <location>
        <begin position="56"/>
        <end position="205"/>
    </location>
</feature>
<evidence type="ECO:0000256" key="3">
    <source>
        <dbReference type="ARBA" id="ARBA00023186"/>
    </source>
</evidence>
<evidence type="ECO:0000256" key="4">
    <source>
        <dbReference type="SAM" id="MobiDB-lite"/>
    </source>
</evidence>
<dbReference type="SUPFAM" id="SSF52540">
    <property type="entry name" value="P-loop containing nucleoside triphosphate hydrolases"/>
    <property type="match status" value="1"/>
</dbReference>
<keyword evidence="1" id="KW-0547">Nucleotide-binding</keyword>
<dbReference type="GO" id="GO:0008233">
    <property type="term" value="F:peptidase activity"/>
    <property type="evidence" value="ECO:0007669"/>
    <property type="project" value="UniProtKB-KW"/>
</dbReference>
<keyword evidence="7" id="KW-0378">Hydrolase</keyword>
<comment type="caution">
    <text evidence="7">The sequence shown here is derived from an EMBL/GenBank/DDBJ whole genome shotgun (WGS) entry which is preliminary data.</text>
</comment>
<evidence type="ECO:0000256" key="2">
    <source>
        <dbReference type="ARBA" id="ARBA00022840"/>
    </source>
</evidence>
<sequence length="385" mass="42490">MKTGLNTALDPTRRSSDAQDFDQSLRRKIVGQDAAIDKVAEIYQMFLAGLNAPGRPVGNLLFLGPTGSGKTRVVEAMAETLFGEPRACIKIDCAEFQHSHEIAKLIGSPPGYLGHRETHPLLTQEALNQWHTEKLKLSLLLFDEIEKASDSLWQLLLGILDKANLTLGDNRRVDLSQCIIIMTSNLGAGEMNELINGMMGFARPQPMLDAKIDEKINRSAVEAARRKFSPEFMNRIDKIVVFQMLKPEHLEQILEIELGMVQQRILQATGNNQFVFSCTPRVKRFLLEEGTDPKYGARHLKRSIEKNVVFPLANLVATGQLKLGDFVRIDMDAPGKMIFVKEAEGALVPVLLEKYGQEAASASAGAKAGRSTATRDRAAGGLLDK</sequence>
<evidence type="ECO:0000259" key="6">
    <source>
        <dbReference type="SMART" id="SM01086"/>
    </source>
</evidence>
<dbReference type="InterPro" id="IPR027417">
    <property type="entry name" value="P-loop_NTPase"/>
</dbReference>
<dbReference type="Pfam" id="PF10431">
    <property type="entry name" value="ClpB_D2-small"/>
    <property type="match status" value="1"/>
</dbReference>
<dbReference type="InterPro" id="IPR003593">
    <property type="entry name" value="AAA+_ATPase"/>
</dbReference>
<dbReference type="InterPro" id="IPR050130">
    <property type="entry name" value="ClpA_ClpB"/>
</dbReference>
<accession>A0A932A9T8</accession>
<dbReference type="GO" id="GO:0005524">
    <property type="term" value="F:ATP binding"/>
    <property type="evidence" value="ECO:0007669"/>
    <property type="project" value="UniProtKB-KW"/>
</dbReference>
<reference evidence="7" key="1">
    <citation type="submission" date="2020-07" db="EMBL/GenBank/DDBJ databases">
        <title>Huge and variable diversity of episymbiotic CPR bacteria and DPANN archaea in groundwater ecosystems.</title>
        <authorList>
            <person name="He C.Y."/>
            <person name="Keren R."/>
            <person name="Whittaker M."/>
            <person name="Farag I.F."/>
            <person name="Doudna J."/>
            <person name="Cate J.H.D."/>
            <person name="Banfield J.F."/>
        </authorList>
    </citation>
    <scope>NUCLEOTIDE SEQUENCE</scope>
    <source>
        <strain evidence="7">NC_groundwater_580_Pr5_B-0.1um_64_19</strain>
    </source>
</reference>
<dbReference type="PANTHER" id="PTHR11638">
    <property type="entry name" value="ATP-DEPENDENT CLP PROTEASE"/>
    <property type="match status" value="1"/>
</dbReference>
<feature type="domain" description="Clp ATPase C-terminal" evidence="6">
    <location>
        <begin position="245"/>
        <end position="339"/>
    </location>
</feature>
<evidence type="ECO:0000256" key="1">
    <source>
        <dbReference type="ARBA" id="ARBA00022741"/>
    </source>
</evidence>
<dbReference type="AlphaFoldDB" id="A0A932A9T8"/>
<dbReference type="PANTHER" id="PTHR11638:SF18">
    <property type="entry name" value="HEAT SHOCK PROTEIN 104"/>
    <property type="match status" value="1"/>
</dbReference>
<evidence type="ECO:0000259" key="5">
    <source>
        <dbReference type="SMART" id="SM00382"/>
    </source>
</evidence>
<dbReference type="CDD" id="cd19499">
    <property type="entry name" value="RecA-like_ClpB_Hsp104-like"/>
    <property type="match status" value="1"/>
</dbReference>
<feature type="region of interest" description="Disordered" evidence="4">
    <location>
        <begin position="1"/>
        <end position="20"/>
    </location>
</feature>
<dbReference type="EMBL" id="JACPNR010000014">
    <property type="protein sequence ID" value="MBI2679292.1"/>
    <property type="molecule type" value="Genomic_DNA"/>
</dbReference>
<keyword evidence="7" id="KW-0645">Protease</keyword>
<dbReference type="GO" id="GO:0006508">
    <property type="term" value="P:proteolysis"/>
    <property type="evidence" value="ECO:0007669"/>
    <property type="project" value="UniProtKB-KW"/>
</dbReference>
<gene>
    <name evidence="7" type="ORF">HYX28_10975</name>
</gene>
<feature type="compositionally biased region" description="Low complexity" evidence="4">
    <location>
        <begin position="362"/>
        <end position="372"/>
    </location>
</feature>
<proteinExistence type="predicted"/>
<dbReference type="InterPro" id="IPR019489">
    <property type="entry name" value="Clp_ATPase_C"/>
</dbReference>
<dbReference type="Pfam" id="PF07724">
    <property type="entry name" value="AAA_2"/>
    <property type="match status" value="1"/>
</dbReference>
<dbReference type="Gene3D" id="3.40.50.300">
    <property type="entry name" value="P-loop containing nucleotide triphosphate hydrolases"/>
    <property type="match status" value="1"/>
</dbReference>
<feature type="compositionally biased region" description="Basic and acidic residues" evidence="4">
    <location>
        <begin position="373"/>
        <end position="385"/>
    </location>
</feature>
<dbReference type="GO" id="GO:0005737">
    <property type="term" value="C:cytoplasm"/>
    <property type="evidence" value="ECO:0007669"/>
    <property type="project" value="TreeGrafter"/>
</dbReference>
<dbReference type="PRINTS" id="PR00300">
    <property type="entry name" value="CLPPROTEASEA"/>
</dbReference>
<evidence type="ECO:0000313" key="8">
    <source>
        <dbReference type="Proteomes" id="UP000779809"/>
    </source>
</evidence>
<feature type="region of interest" description="Disordered" evidence="4">
    <location>
        <begin position="362"/>
        <end position="385"/>
    </location>
</feature>
<organism evidence="7 8">
    <name type="scientific">Candidatus Korobacter versatilis</name>
    <dbReference type="NCBI Taxonomy" id="658062"/>
    <lineage>
        <taxon>Bacteria</taxon>
        <taxon>Pseudomonadati</taxon>
        <taxon>Acidobacteriota</taxon>
        <taxon>Terriglobia</taxon>
        <taxon>Terriglobales</taxon>
        <taxon>Candidatus Korobacteraceae</taxon>
        <taxon>Candidatus Korobacter</taxon>
    </lineage>
</organism>
<dbReference type="SMART" id="SM01086">
    <property type="entry name" value="ClpB_D2-small"/>
    <property type="match status" value="1"/>
</dbReference>
<dbReference type="SMART" id="SM00382">
    <property type="entry name" value="AAA"/>
    <property type="match status" value="1"/>
</dbReference>
<protein>
    <submittedName>
        <fullName evidence="7">ATP-dependent Clp protease ATP-binding subunit</fullName>
    </submittedName>
</protein>
<dbReference type="GO" id="GO:0016887">
    <property type="term" value="F:ATP hydrolysis activity"/>
    <property type="evidence" value="ECO:0007669"/>
    <property type="project" value="InterPro"/>
</dbReference>
<keyword evidence="2 7" id="KW-0067">ATP-binding</keyword>
<evidence type="ECO:0000313" key="7">
    <source>
        <dbReference type="EMBL" id="MBI2679292.1"/>
    </source>
</evidence>
<dbReference type="GO" id="GO:0034605">
    <property type="term" value="P:cellular response to heat"/>
    <property type="evidence" value="ECO:0007669"/>
    <property type="project" value="TreeGrafter"/>
</dbReference>
<dbReference type="InterPro" id="IPR001270">
    <property type="entry name" value="ClpA/B"/>
</dbReference>
<dbReference type="Proteomes" id="UP000779809">
    <property type="component" value="Unassembled WGS sequence"/>
</dbReference>
<name>A0A932A9T8_9BACT</name>